<keyword evidence="3" id="KW-0547">Nucleotide-binding</keyword>
<evidence type="ECO:0000256" key="5">
    <source>
        <dbReference type="ARBA" id="ARBA00022842"/>
    </source>
</evidence>
<dbReference type="InterPro" id="IPR005494">
    <property type="entry name" value="GSPS_pre-ATP-grasp-like_dom"/>
</dbReference>
<evidence type="ECO:0000259" key="6">
    <source>
        <dbReference type="Pfam" id="PF03738"/>
    </source>
</evidence>
<sequence>MVLVGNYQSERQAFYSQFDQYWHDLYGEEYSLLDVKYESNETINKIRQATKRVGSIYQKTLQLLTNLDDDTLIQLGFPKATLEFVRLPSHSLITLLGRMDFVVQDGKIKLLEFNSDTPTFIKETFFINGKVCEYFQCEDPNQDLEELLGKSLNKGIREAWTKDRTPTIVFTSHPDHEEDYFTTLYLQKLSKVPSQYVPLSDLQIIEEDLINGGQMVLESGVYTPEGERIDILYRPTYPVEHLVEDVAKGSQYKIGETLLRFVKDNKLILLNPPSAFLLQSKAVQAIIWGLYEEEHPYFTEEEQEWIGEHFLATYLEPDSFVQSNQKHVGKPAFGREGDTVVIYNGDGRKIAEDRQKTYRDSLQVFQEYISLPTHTIQTEKGKQLAHIMYGCFYVHHLPMAIGIRAGGQITDNHSYHLPIGIYELKGEN</sequence>
<dbReference type="SUPFAM" id="SSF56059">
    <property type="entry name" value="Glutathione synthetase ATP-binding domain-like"/>
    <property type="match status" value="1"/>
</dbReference>
<evidence type="ECO:0000313" key="8">
    <source>
        <dbReference type="Proteomes" id="UP000074108"/>
    </source>
</evidence>
<keyword evidence="1" id="KW-0436">Ligase</keyword>
<name>A0A147K6T3_9BACI</name>
<comment type="caution">
    <text evidence="7">The sequence shown here is derived from an EMBL/GenBank/DDBJ whole genome shotgun (WGS) entry which is preliminary data.</text>
</comment>
<dbReference type="AlphaFoldDB" id="A0A147K6T3"/>
<dbReference type="PATRIC" id="fig|1150625.3.peg.2382"/>
<evidence type="ECO:0000256" key="3">
    <source>
        <dbReference type="ARBA" id="ARBA00022741"/>
    </source>
</evidence>
<keyword evidence="5" id="KW-0460">Magnesium</keyword>
<keyword evidence="2" id="KW-0479">Metal-binding</keyword>
<keyword evidence="4" id="KW-0067">ATP-binding</keyword>
<gene>
    <name evidence="7" type="ORF">Q75_11210</name>
</gene>
<dbReference type="STRING" id="1150625.Q75_11210"/>
<dbReference type="GO" id="GO:0005524">
    <property type="term" value="F:ATP binding"/>
    <property type="evidence" value="ECO:0007669"/>
    <property type="project" value="UniProtKB-KW"/>
</dbReference>
<proteinExistence type="predicted"/>
<accession>A0A147K6T3</accession>
<dbReference type="GO" id="GO:0046872">
    <property type="term" value="F:metal ion binding"/>
    <property type="evidence" value="ECO:0007669"/>
    <property type="project" value="UniProtKB-KW"/>
</dbReference>
<dbReference type="Pfam" id="PF03738">
    <property type="entry name" value="GSP_synth"/>
    <property type="match status" value="1"/>
</dbReference>
<feature type="domain" description="Glutathionylspermidine synthase pre-ATP-grasp-like" evidence="6">
    <location>
        <begin position="21"/>
        <end position="419"/>
    </location>
</feature>
<evidence type="ECO:0000313" key="7">
    <source>
        <dbReference type="EMBL" id="KUP05747.1"/>
    </source>
</evidence>
<keyword evidence="8" id="KW-1185">Reference proteome</keyword>
<dbReference type="Proteomes" id="UP000074108">
    <property type="component" value="Unassembled WGS sequence"/>
</dbReference>
<evidence type="ECO:0000256" key="1">
    <source>
        <dbReference type="ARBA" id="ARBA00022598"/>
    </source>
</evidence>
<organism evidence="7 8">
    <name type="scientific">Bacillus coahuilensis p1.1.43</name>
    <dbReference type="NCBI Taxonomy" id="1150625"/>
    <lineage>
        <taxon>Bacteria</taxon>
        <taxon>Bacillati</taxon>
        <taxon>Bacillota</taxon>
        <taxon>Bacilli</taxon>
        <taxon>Bacillales</taxon>
        <taxon>Bacillaceae</taxon>
        <taxon>Bacillus</taxon>
    </lineage>
</organism>
<dbReference type="EMBL" id="LDYG01000033">
    <property type="protein sequence ID" value="KUP05747.1"/>
    <property type="molecule type" value="Genomic_DNA"/>
</dbReference>
<reference evidence="7 8" key="1">
    <citation type="journal article" date="2016" name="Front. Microbiol.">
        <title>Microevolution Analysis of Bacillus coahuilensis Unveils Differences in Phosphorus Acquisition Strategies and Their Regulation.</title>
        <authorList>
            <person name="Gomez-Lunar Z."/>
            <person name="Hernandez-Gonzalez I."/>
            <person name="Rodriguez-Torres M.D."/>
            <person name="Souza V."/>
            <person name="Olmedo-Alvarez G."/>
        </authorList>
    </citation>
    <scope>NUCLEOTIDE SEQUENCE [LARGE SCALE GENOMIC DNA]</scope>
    <source>
        <strain evidence="8">p1.1.43</strain>
    </source>
</reference>
<evidence type="ECO:0000256" key="2">
    <source>
        <dbReference type="ARBA" id="ARBA00022723"/>
    </source>
</evidence>
<dbReference type="Gene3D" id="3.30.1490.330">
    <property type="match status" value="1"/>
</dbReference>
<dbReference type="GO" id="GO:0016874">
    <property type="term" value="F:ligase activity"/>
    <property type="evidence" value="ECO:0007669"/>
    <property type="project" value="UniProtKB-KW"/>
</dbReference>
<protein>
    <recommendedName>
        <fullName evidence="6">Glutathionylspermidine synthase pre-ATP-grasp-like domain-containing protein</fullName>
    </recommendedName>
</protein>
<evidence type="ECO:0000256" key="4">
    <source>
        <dbReference type="ARBA" id="ARBA00022840"/>
    </source>
</evidence>